<keyword evidence="2" id="KW-0472">Membrane</keyword>
<keyword evidence="2" id="KW-1133">Transmembrane helix</keyword>
<dbReference type="RefSeq" id="WP_236134247.1">
    <property type="nucleotide sequence ID" value="NZ_JAKGTH010000009.1"/>
</dbReference>
<gene>
    <name evidence="3" type="ORF">L1I30_10505</name>
</gene>
<feature type="transmembrane region" description="Helical" evidence="2">
    <location>
        <begin position="50"/>
        <end position="70"/>
    </location>
</feature>
<proteinExistence type="predicted"/>
<organism evidence="3 4">
    <name type="scientific">Gillisia lutea</name>
    <dbReference type="NCBI Taxonomy" id="2909668"/>
    <lineage>
        <taxon>Bacteria</taxon>
        <taxon>Pseudomonadati</taxon>
        <taxon>Bacteroidota</taxon>
        <taxon>Flavobacteriia</taxon>
        <taxon>Flavobacteriales</taxon>
        <taxon>Flavobacteriaceae</taxon>
        <taxon>Gillisia</taxon>
    </lineage>
</organism>
<sequence>MARDIRDMFREDEASFSPRLKKGHEKRFLDKLDNRKEGTVFLKDRGNSYLLLKIAAVIVVAVGIGLFFFMQPAITAEPSVVDASSKENVEKETTSEEEFQLRDVSPEFRKIENYYLANINVELAKLDITKDNKLLIDSFMEELSALDKEYKKLNIEVKEVGLNEQTIEAMVANLQLRMELLYKLKNKLKEIKQSNNSSHENLQA</sequence>
<comment type="caution">
    <text evidence="3">The sequence shown here is derived from an EMBL/GenBank/DDBJ whole genome shotgun (WGS) entry which is preliminary data.</text>
</comment>
<keyword evidence="2" id="KW-0812">Transmembrane</keyword>
<reference evidence="3" key="1">
    <citation type="submission" date="2022-01" db="EMBL/GenBank/DDBJ databases">
        <title>Gillisia lutea sp. nov., isolated from marine plastic residues from the Malvarosa beach (Valencia, Spain).</title>
        <authorList>
            <person name="Vidal-Verdu A."/>
            <person name="Molina-Menor E."/>
            <person name="Satari L."/>
            <person name="Pascual J."/>
            <person name="Pereto J."/>
            <person name="Porcar M."/>
        </authorList>
    </citation>
    <scope>NUCLEOTIDE SEQUENCE</scope>
    <source>
        <strain evidence="3">M10.2A</strain>
    </source>
</reference>
<evidence type="ECO:0008006" key="5">
    <source>
        <dbReference type="Google" id="ProtNLM"/>
    </source>
</evidence>
<name>A0ABS9EGU1_9FLAO</name>
<evidence type="ECO:0000256" key="2">
    <source>
        <dbReference type="SAM" id="Phobius"/>
    </source>
</evidence>
<evidence type="ECO:0000313" key="4">
    <source>
        <dbReference type="Proteomes" id="UP001179363"/>
    </source>
</evidence>
<evidence type="ECO:0000256" key="1">
    <source>
        <dbReference type="SAM" id="Coils"/>
    </source>
</evidence>
<feature type="coiled-coil region" evidence="1">
    <location>
        <begin position="136"/>
        <end position="163"/>
    </location>
</feature>
<evidence type="ECO:0000313" key="3">
    <source>
        <dbReference type="EMBL" id="MCF4102098.1"/>
    </source>
</evidence>
<keyword evidence="4" id="KW-1185">Reference proteome</keyword>
<protein>
    <recommendedName>
        <fullName evidence="5">Anti-sigma factor</fullName>
    </recommendedName>
</protein>
<dbReference type="EMBL" id="JAKGTH010000009">
    <property type="protein sequence ID" value="MCF4102098.1"/>
    <property type="molecule type" value="Genomic_DNA"/>
</dbReference>
<accession>A0ABS9EGU1</accession>
<keyword evidence="1" id="KW-0175">Coiled coil</keyword>
<dbReference type="Proteomes" id="UP001179363">
    <property type="component" value="Unassembled WGS sequence"/>
</dbReference>